<keyword evidence="8" id="KW-0057">Aromatic amino acid biosynthesis</keyword>
<dbReference type="OrthoDB" id="9802008at2"/>
<comment type="pathway">
    <text evidence="1">Amino-acid biosynthesis; L-tyrosine biosynthesis; (4-hydroxyphenyl)pyruvate from prephenate (NAD(+) route): step 1/1.</text>
</comment>
<evidence type="ECO:0000259" key="10">
    <source>
        <dbReference type="PROSITE" id="PS51176"/>
    </source>
</evidence>
<keyword evidence="4" id="KW-0827">Tyrosine biosynthesis</keyword>
<evidence type="ECO:0000313" key="12">
    <source>
        <dbReference type="Proteomes" id="UP000185678"/>
    </source>
</evidence>
<dbReference type="Pfam" id="PF20463">
    <property type="entry name" value="PDH_C"/>
    <property type="match status" value="1"/>
</dbReference>
<dbReference type="InterPro" id="IPR003099">
    <property type="entry name" value="Prephen_DH"/>
</dbReference>
<dbReference type="FunFam" id="3.40.50.720:FF:000208">
    <property type="entry name" value="Prephenate dehydrogenase"/>
    <property type="match status" value="1"/>
</dbReference>
<dbReference type="Gene3D" id="1.10.3660.10">
    <property type="entry name" value="6-phosphogluconate dehydrogenase C-terminal like domain"/>
    <property type="match status" value="1"/>
</dbReference>
<comment type="catalytic activity">
    <reaction evidence="9">
        <text>prephenate + NAD(+) = 3-(4-hydroxyphenyl)pyruvate + CO2 + NADH</text>
        <dbReference type="Rhea" id="RHEA:13869"/>
        <dbReference type="ChEBI" id="CHEBI:16526"/>
        <dbReference type="ChEBI" id="CHEBI:29934"/>
        <dbReference type="ChEBI" id="CHEBI:36242"/>
        <dbReference type="ChEBI" id="CHEBI:57540"/>
        <dbReference type="ChEBI" id="CHEBI:57945"/>
        <dbReference type="EC" id="1.3.1.12"/>
    </reaction>
</comment>
<dbReference type="AlphaFoldDB" id="A0A1N7Q948"/>
<dbReference type="RefSeq" id="WP_076402104.1">
    <property type="nucleotide sequence ID" value="NZ_FTOA01000012.1"/>
</dbReference>
<evidence type="ECO:0000256" key="8">
    <source>
        <dbReference type="ARBA" id="ARBA00023141"/>
    </source>
</evidence>
<dbReference type="PANTHER" id="PTHR21363:SF0">
    <property type="entry name" value="PREPHENATE DEHYDROGENASE [NADP(+)]"/>
    <property type="match status" value="1"/>
</dbReference>
<dbReference type="SUPFAM" id="SSF51735">
    <property type="entry name" value="NAD(P)-binding Rossmann-fold domains"/>
    <property type="match status" value="1"/>
</dbReference>
<dbReference type="InterPro" id="IPR050812">
    <property type="entry name" value="Preph/Arog_dehydrog"/>
</dbReference>
<proteinExistence type="inferred from homology"/>
<evidence type="ECO:0000256" key="5">
    <source>
        <dbReference type="ARBA" id="ARBA00022605"/>
    </source>
</evidence>
<name>A0A1N7Q948_9PROT</name>
<dbReference type="PROSITE" id="PS51176">
    <property type="entry name" value="PDH_ADH"/>
    <property type="match status" value="1"/>
</dbReference>
<evidence type="ECO:0000256" key="1">
    <source>
        <dbReference type="ARBA" id="ARBA00005067"/>
    </source>
</evidence>
<reference evidence="11 12" key="1">
    <citation type="submission" date="2017-01" db="EMBL/GenBank/DDBJ databases">
        <authorList>
            <person name="Mah S.A."/>
            <person name="Swanson W.J."/>
            <person name="Moy G.W."/>
            <person name="Vacquier V.D."/>
        </authorList>
    </citation>
    <scope>NUCLEOTIDE SEQUENCE [LARGE SCALE GENOMIC DNA]</scope>
    <source>
        <strain evidence="11 12">DSM 11589</strain>
    </source>
</reference>
<dbReference type="GO" id="GO:0004665">
    <property type="term" value="F:prephenate dehydrogenase (NADP+) activity"/>
    <property type="evidence" value="ECO:0007669"/>
    <property type="project" value="InterPro"/>
</dbReference>
<keyword evidence="6" id="KW-0560">Oxidoreductase</keyword>
<evidence type="ECO:0000256" key="6">
    <source>
        <dbReference type="ARBA" id="ARBA00023002"/>
    </source>
</evidence>
<keyword evidence="7" id="KW-0520">NAD</keyword>
<dbReference type="InterPro" id="IPR036291">
    <property type="entry name" value="NAD(P)-bd_dom_sf"/>
</dbReference>
<dbReference type="EMBL" id="FTOA01000012">
    <property type="protein sequence ID" value="SIT19373.1"/>
    <property type="molecule type" value="Genomic_DNA"/>
</dbReference>
<organism evidence="11 12">
    <name type="scientific">Insolitispirillum peregrinum</name>
    <dbReference type="NCBI Taxonomy" id="80876"/>
    <lineage>
        <taxon>Bacteria</taxon>
        <taxon>Pseudomonadati</taxon>
        <taxon>Pseudomonadota</taxon>
        <taxon>Alphaproteobacteria</taxon>
        <taxon>Rhodospirillales</taxon>
        <taxon>Novispirillaceae</taxon>
        <taxon>Insolitispirillum</taxon>
    </lineage>
</organism>
<dbReference type="Gene3D" id="3.40.50.720">
    <property type="entry name" value="NAD(P)-binding Rossmann-like Domain"/>
    <property type="match status" value="1"/>
</dbReference>
<protein>
    <recommendedName>
        <fullName evidence="3">prephenate dehydrogenase</fullName>
        <ecNumber evidence="3">1.3.1.12</ecNumber>
    </recommendedName>
</protein>
<comment type="similarity">
    <text evidence="2">Belongs to the prephenate/arogenate dehydrogenase family.</text>
</comment>
<evidence type="ECO:0000256" key="2">
    <source>
        <dbReference type="ARBA" id="ARBA00007964"/>
    </source>
</evidence>
<gene>
    <name evidence="11" type="ORF">SAMN05421779_11230</name>
</gene>
<dbReference type="Proteomes" id="UP000185678">
    <property type="component" value="Unassembled WGS sequence"/>
</dbReference>
<sequence>MTGTPASSVLFPRVAFIGIGLIGSSLARAMRQHGLVGTIACHTSSDGSMEHAKELGVVDEVYRSAAEAVRGADLVVLAVPIGANAACAEAMASGLKPGAIVTDVGSVKQSVIRDVSPFLPDSVAFVPGHPLAGTEHSGPDAGFAELFISRWCILTPPPGTPEAAVARVRALWEAVGSKVDVMEPGHHDRVLAITSHLPHLIAYTIVGTADDLASDAKQEVIKYSASGFRDFTRIAASDPTMWRDIFLNNREAVLEIVQRFTEDLTALQRAIRWGEGEVLFDLFTRTRAIRRGIIDQGQAYGSGIAPPPVPEKVE</sequence>
<dbReference type="InterPro" id="IPR046826">
    <property type="entry name" value="PDH_N"/>
</dbReference>
<dbReference type="GO" id="GO:0006571">
    <property type="term" value="P:tyrosine biosynthetic process"/>
    <property type="evidence" value="ECO:0007669"/>
    <property type="project" value="UniProtKB-KW"/>
</dbReference>
<feature type="domain" description="Prephenate/arogenate dehydrogenase" evidence="10">
    <location>
        <begin position="12"/>
        <end position="301"/>
    </location>
</feature>
<dbReference type="InterPro" id="IPR046825">
    <property type="entry name" value="PDH_C"/>
</dbReference>
<evidence type="ECO:0000256" key="4">
    <source>
        <dbReference type="ARBA" id="ARBA00022498"/>
    </source>
</evidence>
<dbReference type="SUPFAM" id="SSF48179">
    <property type="entry name" value="6-phosphogluconate dehydrogenase C-terminal domain-like"/>
    <property type="match status" value="1"/>
</dbReference>
<dbReference type="InterPro" id="IPR008927">
    <property type="entry name" value="6-PGluconate_DH-like_C_sf"/>
</dbReference>
<dbReference type="GO" id="GO:0008977">
    <property type="term" value="F:prephenate dehydrogenase (NAD+) activity"/>
    <property type="evidence" value="ECO:0007669"/>
    <property type="project" value="UniProtKB-EC"/>
</dbReference>
<dbReference type="GO" id="GO:0070403">
    <property type="term" value="F:NAD+ binding"/>
    <property type="evidence" value="ECO:0007669"/>
    <property type="project" value="InterPro"/>
</dbReference>
<dbReference type="FunFam" id="1.10.3660.10:FF:000003">
    <property type="entry name" value="Prephenate dehydrogenase"/>
    <property type="match status" value="1"/>
</dbReference>
<dbReference type="PANTHER" id="PTHR21363">
    <property type="entry name" value="PREPHENATE DEHYDROGENASE"/>
    <property type="match status" value="1"/>
</dbReference>
<accession>A0A1N7Q948</accession>
<evidence type="ECO:0000313" key="11">
    <source>
        <dbReference type="EMBL" id="SIT19373.1"/>
    </source>
</evidence>
<evidence type="ECO:0000256" key="7">
    <source>
        <dbReference type="ARBA" id="ARBA00023027"/>
    </source>
</evidence>
<dbReference type="Pfam" id="PF02153">
    <property type="entry name" value="PDH_N"/>
    <property type="match status" value="1"/>
</dbReference>
<dbReference type="STRING" id="80876.SAMN05421779_11230"/>
<evidence type="ECO:0000256" key="3">
    <source>
        <dbReference type="ARBA" id="ARBA00012068"/>
    </source>
</evidence>
<keyword evidence="12" id="KW-1185">Reference proteome</keyword>
<keyword evidence="5" id="KW-0028">Amino-acid biosynthesis</keyword>
<evidence type="ECO:0000256" key="9">
    <source>
        <dbReference type="ARBA" id="ARBA00049260"/>
    </source>
</evidence>
<dbReference type="EC" id="1.3.1.12" evidence="3"/>
<dbReference type="NCBIfam" id="NF005694">
    <property type="entry name" value="PRK07502.1"/>
    <property type="match status" value="1"/>
</dbReference>